<reference evidence="12 13" key="1">
    <citation type="submission" date="2018-03" db="EMBL/GenBank/DDBJ databases">
        <title>Ahniella affigens gen. nov., sp. nov., a gammaproteobacterium isolated from sandy soil near a stream.</title>
        <authorList>
            <person name="Ko Y."/>
            <person name="Kim J.-H."/>
        </authorList>
    </citation>
    <scope>NUCLEOTIDE SEQUENCE [LARGE SCALE GENOMIC DNA]</scope>
    <source>
        <strain evidence="12 13">D13</strain>
    </source>
</reference>
<evidence type="ECO:0000313" key="13">
    <source>
        <dbReference type="Proteomes" id="UP000241074"/>
    </source>
</evidence>
<feature type="transmembrane region" description="Helical" evidence="10">
    <location>
        <begin position="181"/>
        <end position="208"/>
    </location>
</feature>
<dbReference type="InterPro" id="IPR036526">
    <property type="entry name" value="C-N_Hydrolase_sf"/>
</dbReference>
<evidence type="ECO:0000256" key="8">
    <source>
        <dbReference type="ARBA" id="ARBA00023315"/>
    </source>
</evidence>
<feature type="domain" description="CN hydrolase" evidence="11">
    <location>
        <begin position="248"/>
        <end position="469"/>
    </location>
</feature>
<dbReference type="InterPro" id="IPR003010">
    <property type="entry name" value="C-N_Hydrolase"/>
</dbReference>
<dbReference type="Pfam" id="PF20154">
    <property type="entry name" value="LNT_N"/>
    <property type="match status" value="1"/>
</dbReference>
<feature type="transmembrane region" description="Helical" evidence="10">
    <location>
        <begin position="483"/>
        <end position="501"/>
    </location>
</feature>
<comment type="subcellular location">
    <subcellularLocation>
        <location evidence="1">Cell membrane</location>
        <topology evidence="1">Multi-pass membrane protein</topology>
    </subcellularLocation>
</comment>
<keyword evidence="4" id="KW-0808">Transferase</keyword>
<evidence type="ECO:0000256" key="10">
    <source>
        <dbReference type="SAM" id="Phobius"/>
    </source>
</evidence>
<evidence type="ECO:0000313" key="12">
    <source>
        <dbReference type="EMBL" id="AVP96230.1"/>
    </source>
</evidence>
<dbReference type="PROSITE" id="PS50263">
    <property type="entry name" value="CN_HYDROLASE"/>
    <property type="match status" value="1"/>
</dbReference>
<keyword evidence="6 10" id="KW-1133">Transmembrane helix</keyword>
<keyword evidence="5 10" id="KW-0812">Transmembrane</keyword>
<dbReference type="PANTHER" id="PTHR38686:SF1">
    <property type="entry name" value="APOLIPOPROTEIN N-ACYLTRANSFERASE"/>
    <property type="match status" value="1"/>
</dbReference>
<dbReference type="GO" id="GO:0005886">
    <property type="term" value="C:plasma membrane"/>
    <property type="evidence" value="ECO:0007669"/>
    <property type="project" value="UniProtKB-SubCell"/>
</dbReference>
<evidence type="ECO:0000256" key="9">
    <source>
        <dbReference type="SAM" id="MobiDB-lite"/>
    </source>
</evidence>
<dbReference type="SUPFAM" id="SSF56317">
    <property type="entry name" value="Carbon-nitrogen hydrolase"/>
    <property type="match status" value="1"/>
</dbReference>
<keyword evidence="3" id="KW-1003">Cell membrane</keyword>
<sequence>MTKRRSGSSIAVPSRDSSMDSVPTDLQPPAPEGAQAPSRRLLIVGALVSACLLFLSTGLAPIPWLMLIAPVPILIPAYRHNMLLALGMVLMCWAISGLNLFGYLRGVLELPLLIIALAILTPAWHAALAFFISKRLHDRGQMILAAFALPAIWASLNYLDARVSPHGSFGNLAYSQMDNVWLSQVLAWTGLWGLDFLLIWVPTALALAAAPTHAGKRRRLLALAVVPLLLVVAGATWRLQPTTTGPSIRVAALAYDEPAFPMPGDDPATQALFQRIDQELADLYQQDVRYVVLPEVIARLDPAQIKAQSQHWQSLADQYQMTLVIGVAELTKPNEHNAAWVIQPGQAQLRYFKQHLLPFFEDRYEAGTASQVVDSDNLRFGTAICKDLDFPKLGRDYGLAGSQLLFVPAWDFGVDGSLHARMAVFRGIENGFAVLRAARRGELTLSDAQGRILASAPSSGGRLLADLPIAPHMPTLYLRIGNAFAWLCLLVSLLATVVAFWPRRAGTL</sequence>
<evidence type="ECO:0000256" key="6">
    <source>
        <dbReference type="ARBA" id="ARBA00022989"/>
    </source>
</evidence>
<evidence type="ECO:0000256" key="5">
    <source>
        <dbReference type="ARBA" id="ARBA00022692"/>
    </source>
</evidence>
<evidence type="ECO:0000256" key="4">
    <source>
        <dbReference type="ARBA" id="ARBA00022679"/>
    </source>
</evidence>
<feature type="compositionally biased region" description="Polar residues" evidence="9">
    <location>
        <begin position="7"/>
        <end position="21"/>
    </location>
</feature>
<protein>
    <recommendedName>
        <fullName evidence="11">CN hydrolase domain-containing protein</fullName>
    </recommendedName>
</protein>
<dbReference type="InterPro" id="IPR004563">
    <property type="entry name" value="Apolipo_AcylTrfase"/>
</dbReference>
<keyword evidence="13" id="KW-1185">Reference proteome</keyword>
<evidence type="ECO:0000256" key="2">
    <source>
        <dbReference type="ARBA" id="ARBA00010065"/>
    </source>
</evidence>
<feature type="transmembrane region" description="Helical" evidence="10">
    <location>
        <begin position="83"/>
        <end position="104"/>
    </location>
</feature>
<dbReference type="Gene3D" id="3.60.110.10">
    <property type="entry name" value="Carbon-nitrogen hydrolase"/>
    <property type="match status" value="1"/>
</dbReference>
<dbReference type="Proteomes" id="UP000241074">
    <property type="component" value="Chromosome"/>
</dbReference>
<keyword evidence="7 10" id="KW-0472">Membrane</keyword>
<dbReference type="InterPro" id="IPR045378">
    <property type="entry name" value="LNT_N"/>
</dbReference>
<keyword evidence="8" id="KW-0012">Acyltransferase</keyword>
<comment type="similarity">
    <text evidence="2">Belongs to the CN hydrolase family. Apolipoprotein N-acyltransferase subfamily.</text>
</comment>
<dbReference type="PANTHER" id="PTHR38686">
    <property type="entry name" value="APOLIPOPROTEIN N-ACYLTRANSFERASE"/>
    <property type="match status" value="1"/>
</dbReference>
<organism evidence="12 13">
    <name type="scientific">Ahniella affigens</name>
    <dbReference type="NCBI Taxonomy" id="2021234"/>
    <lineage>
        <taxon>Bacteria</taxon>
        <taxon>Pseudomonadati</taxon>
        <taxon>Pseudomonadota</taxon>
        <taxon>Gammaproteobacteria</taxon>
        <taxon>Lysobacterales</taxon>
        <taxon>Rhodanobacteraceae</taxon>
        <taxon>Ahniella</taxon>
    </lineage>
</organism>
<dbReference type="OrthoDB" id="9811121at2"/>
<evidence type="ECO:0000259" key="11">
    <source>
        <dbReference type="PROSITE" id="PS50263"/>
    </source>
</evidence>
<evidence type="ECO:0000256" key="7">
    <source>
        <dbReference type="ARBA" id="ARBA00023136"/>
    </source>
</evidence>
<dbReference type="AlphaFoldDB" id="A0A2P1PN01"/>
<name>A0A2P1PN01_9GAMM</name>
<reference evidence="12 13" key="2">
    <citation type="submission" date="2018-03" db="EMBL/GenBank/DDBJ databases">
        <authorList>
            <person name="Keele B.F."/>
        </authorList>
    </citation>
    <scope>NUCLEOTIDE SEQUENCE [LARGE SCALE GENOMIC DNA]</scope>
    <source>
        <strain evidence="12 13">D13</strain>
    </source>
</reference>
<dbReference type="KEGG" id="xba:C7S18_03035"/>
<feature type="region of interest" description="Disordered" evidence="9">
    <location>
        <begin position="1"/>
        <end position="34"/>
    </location>
</feature>
<dbReference type="Pfam" id="PF00795">
    <property type="entry name" value="CN_hydrolase"/>
    <property type="match status" value="1"/>
</dbReference>
<dbReference type="GO" id="GO:0042158">
    <property type="term" value="P:lipoprotein biosynthetic process"/>
    <property type="evidence" value="ECO:0007669"/>
    <property type="project" value="InterPro"/>
</dbReference>
<feature type="transmembrane region" description="Helical" evidence="10">
    <location>
        <begin position="110"/>
        <end position="131"/>
    </location>
</feature>
<accession>A0A2P1PN01</accession>
<evidence type="ECO:0000256" key="3">
    <source>
        <dbReference type="ARBA" id="ARBA00022475"/>
    </source>
</evidence>
<feature type="transmembrane region" description="Helical" evidence="10">
    <location>
        <begin position="220"/>
        <end position="239"/>
    </location>
</feature>
<evidence type="ECO:0000256" key="1">
    <source>
        <dbReference type="ARBA" id="ARBA00004651"/>
    </source>
</evidence>
<dbReference type="EMBL" id="CP027860">
    <property type="protein sequence ID" value="AVP96230.1"/>
    <property type="molecule type" value="Genomic_DNA"/>
</dbReference>
<feature type="transmembrane region" description="Helical" evidence="10">
    <location>
        <begin position="41"/>
        <end position="71"/>
    </location>
</feature>
<dbReference type="GO" id="GO:0016410">
    <property type="term" value="F:N-acyltransferase activity"/>
    <property type="evidence" value="ECO:0007669"/>
    <property type="project" value="InterPro"/>
</dbReference>
<gene>
    <name evidence="12" type="ORF">C7S18_03035</name>
</gene>
<proteinExistence type="inferred from homology"/>